<dbReference type="SUPFAM" id="SSF52540">
    <property type="entry name" value="P-loop containing nucleoside triphosphate hydrolases"/>
    <property type="match status" value="1"/>
</dbReference>
<gene>
    <name evidence="3" type="ORF">Cabys_2370</name>
    <name evidence="4" type="ORF">Calab_3448</name>
</gene>
<dbReference type="HOGENOM" id="CLU_041527_3_1_0"/>
<feature type="domain" description="AAA" evidence="1">
    <location>
        <begin position="19"/>
        <end position="135"/>
    </location>
</feature>
<evidence type="ECO:0000313" key="5">
    <source>
        <dbReference type="Proteomes" id="UP000004671"/>
    </source>
</evidence>
<protein>
    <submittedName>
        <fullName evidence="4">ATPase (AAA+ superfamily)-like protein</fullName>
    </submittedName>
</protein>
<dbReference type="InParanoid" id="H1XWS1"/>
<evidence type="ECO:0000313" key="3">
    <source>
        <dbReference type="EMBL" id="APF19119.1"/>
    </source>
</evidence>
<dbReference type="Pfam" id="PF13635">
    <property type="entry name" value="DUF4143"/>
    <property type="match status" value="1"/>
</dbReference>
<reference evidence="3 6" key="2">
    <citation type="submission" date="2016-11" db="EMBL/GenBank/DDBJ databases">
        <title>Genomic analysis of Caldithrix abyssi and proposal of a novel bacterial phylum Caldithrichaeota.</title>
        <authorList>
            <person name="Kublanov I."/>
            <person name="Sigalova O."/>
            <person name="Gavrilov S."/>
            <person name="Lebedinsky A."/>
            <person name="Ivanova N."/>
            <person name="Daum C."/>
            <person name="Reddy T."/>
            <person name="Klenk H.P."/>
            <person name="Goker M."/>
            <person name="Reva O."/>
            <person name="Miroshnichenko M."/>
            <person name="Kyprides N."/>
            <person name="Woyke T."/>
            <person name="Gelfand M."/>
        </authorList>
    </citation>
    <scope>NUCLEOTIDE SEQUENCE [LARGE SCALE GENOMIC DNA]</scope>
    <source>
        <strain evidence="3 6">LF13</strain>
    </source>
</reference>
<evidence type="ECO:0000259" key="2">
    <source>
        <dbReference type="Pfam" id="PF13635"/>
    </source>
</evidence>
<dbReference type="EMBL" id="CP018099">
    <property type="protein sequence ID" value="APF19119.1"/>
    <property type="molecule type" value="Genomic_DNA"/>
</dbReference>
<dbReference type="AlphaFoldDB" id="H1XWS1"/>
<keyword evidence="5" id="KW-1185">Reference proteome</keyword>
<reference evidence="4 5" key="1">
    <citation type="submission" date="2011-09" db="EMBL/GenBank/DDBJ databases">
        <title>The permanent draft genome of Caldithrix abyssi DSM 13497.</title>
        <authorList>
            <consortium name="US DOE Joint Genome Institute (JGI-PGF)"/>
            <person name="Lucas S."/>
            <person name="Han J."/>
            <person name="Lapidus A."/>
            <person name="Bruce D."/>
            <person name="Goodwin L."/>
            <person name="Pitluck S."/>
            <person name="Peters L."/>
            <person name="Kyrpides N."/>
            <person name="Mavromatis K."/>
            <person name="Ivanova N."/>
            <person name="Mikhailova N."/>
            <person name="Chertkov O."/>
            <person name="Detter J.C."/>
            <person name="Tapia R."/>
            <person name="Han C."/>
            <person name="Land M."/>
            <person name="Hauser L."/>
            <person name="Markowitz V."/>
            <person name="Cheng J.-F."/>
            <person name="Hugenholtz P."/>
            <person name="Woyke T."/>
            <person name="Wu D."/>
            <person name="Spring S."/>
            <person name="Brambilla E."/>
            <person name="Klenk H.-P."/>
            <person name="Eisen J.A."/>
        </authorList>
    </citation>
    <scope>NUCLEOTIDE SEQUENCE [LARGE SCALE GENOMIC DNA]</scope>
    <source>
        <strain evidence="4 5">DSM 13497</strain>
    </source>
</reference>
<dbReference type="InterPro" id="IPR041682">
    <property type="entry name" value="AAA_14"/>
</dbReference>
<dbReference type="Pfam" id="PF13173">
    <property type="entry name" value="AAA_14"/>
    <property type="match status" value="1"/>
</dbReference>
<evidence type="ECO:0000259" key="1">
    <source>
        <dbReference type="Pfam" id="PF13173"/>
    </source>
</evidence>
<dbReference type="SUPFAM" id="SSF52980">
    <property type="entry name" value="Restriction endonuclease-like"/>
    <property type="match status" value="1"/>
</dbReference>
<dbReference type="InterPro" id="IPR027417">
    <property type="entry name" value="P-loop_NTPase"/>
</dbReference>
<evidence type="ECO:0000313" key="4">
    <source>
        <dbReference type="EMBL" id="EHO43047.1"/>
    </source>
</evidence>
<feature type="domain" description="DUF4143" evidence="2">
    <location>
        <begin position="176"/>
        <end position="334"/>
    </location>
</feature>
<dbReference type="InterPro" id="IPR011335">
    <property type="entry name" value="Restrct_endonuc-II-like"/>
</dbReference>
<sequence length="389" mass="44923">MDYIPRQLGKLALQLSQQYPAITITGPRQSGKTTLARRLFPKKQYISLENPDVREMATFDPRAFLKTVETGAILDEIQRAPELLSYLQQIIDASTEKGKYILTGSNQFSLLNTISQSLAGRTVLLKLLPFSLTEIADYIRSFSSDDLMYHGFFPAIYKESLNPTLFYRSYYETYIERDLRQVTQVKDLLLFQKFIRLCAGRIAQTFNANQLANEVGVSVPTIKSWLSILQTSFILFLLPPYFENIRKRLIKSPKLYFYDVGLAVYLLGIDNPLQLTRDPLRGALFENMVIAELLKARFNRGLDANFYFYRDHHQNEVDVVFKQGSSFTIAEIKSAQTFSRHFLKGLHYFQKLFPDRTIQKFLVYDGEIEQQVEGVQVLNFRSLSEGLLF</sequence>
<proteinExistence type="predicted"/>
<dbReference type="Proteomes" id="UP000183868">
    <property type="component" value="Chromosome"/>
</dbReference>
<dbReference type="EMBL" id="CM001402">
    <property type="protein sequence ID" value="EHO43047.1"/>
    <property type="molecule type" value="Genomic_DNA"/>
</dbReference>
<dbReference type="PANTHER" id="PTHR43566:SF2">
    <property type="entry name" value="DUF4143 DOMAIN-CONTAINING PROTEIN"/>
    <property type="match status" value="1"/>
</dbReference>
<dbReference type="eggNOG" id="COG1373">
    <property type="taxonomic scope" value="Bacteria"/>
</dbReference>
<dbReference type="OrthoDB" id="9783412at2"/>
<dbReference type="RefSeq" id="WP_006930508.1">
    <property type="nucleotide sequence ID" value="NZ_CM001402.1"/>
</dbReference>
<dbReference type="PANTHER" id="PTHR43566">
    <property type="entry name" value="CONSERVED PROTEIN"/>
    <property type="match status" value="1"/>
</dbReference>
<dbReference type="PaxDb" id="880073-Calab_3448"/>
<dbReference type="KEGG" id="caby:Cabys_2370"/>
<evidence type="ECO:0000313" key="6">
    <source>
        <dbReference type="Proteomes" id="UP000183868"/>
    </source>
</evidence>
<organism evidence="4 5">
    <name type="scientific">Caldithrix abyssi DSM 13497</name>
    <dbReference type="NCBI Taxonomy" id="880073"/>
    <lineage>
        <taxon>Bacteria</taxon>
        <taxon>Pseudomonadati</taxon>
        <taxon>Calditrichota</taxon>
        <taxon>Calditrichia</taxon>
        <taxon>Calditrichales</taxon>
        <taxon>Calditrichaceae</taxon>
        <taxon>Caldithrix</taxon>
    </lineage>
</organism>
<dbReference type="InterPro" id="IPR025420">
    <property type="entry name" value="DUF4143"/>
</dbReference>
<accession>H1XWS1</accession>
<dbReference type="Proteomes" id="UP000004671">
    <property type="component" value="Chromosome"/>
</dbReference>
<dbReference type="STRING" id="880073.Cabys_2370"/>
<name>H1XWS1_CALAY</name>